<accession>A0ABR2UL66</accession>
<feature type="compositionally biased region" description="Acidic residues" evidence="1">
    <location>
        <begin position="260"/>
        <end position="269"/>
    </location>
</feature>
<feature type="compositionally biased region" description="Basic and acidic residues" evidence="1">
    <location>
        <begin position="248"/>
        <end position="259"/>
    </location>
</feature>
<evidence type="ECO:0000313" key="2">
    <source>
        <dbReference type="EMBL" id="KAK9415287.1"/>
    </source>
</evidence>
<feature type="compositionally biased region" description="Basic residues" evidence="1">
    <location>
        <begin position="432"/>
        <end position="443"/>
    </location>
</feature>
<proteinExistence type="predicted"/>
<feature type="compositionally biased region" description="Polar residues" evidence="1">
    <location>
        <begin position="419"/>
        <end position="428"/>
    </location>
</feature>
<dbReference type="EMBL" id="JARVKF010000418">
    <property type="protein sequence ID" value="KAK9415287.1"/>
    <property type="molecule type" value="Genomic_DNA"/>
</dbReference>
<dbReference type="Proteomes" id="UP001408356">
    <property type="component" value="Unassembled WGS sequence"/>
</dbReference>
<feature type="compositionally biased region" description="Basic residues" evidence="1">
    <location>
        <begin position="390"/>
        <end position="402"/>
    </location>
</feature>
<feature type="region of interest" description="Disordered" evidence="1">
    <location>
        <begin position="117"/>
        <end position="184"/>
    </location>
</feature>
<organism evidence="2 3">
    <name type="scientific">Seiridium unicorne</name>
    <dbReference type="NCBI Taxonomy" id="138068"/>
    <lineage>
        <taxon>Eukaryota</taxon>
        <taxon>Fungi</taxon>
        <taxon>Dikarya</taxon>
        <taxon>Ascomycota</taxon>
        <taxon>Pezizomycotina</taxon>
        <taxon>Sordariomycetes</taxon>
        <taxon>Xylariomycetidae</taxon>
        <taxon>Amphisphaeriales</taxon>
        <taxon>Sporocadaceae</taxon>
        <taxon>Seiridium</taxon>
    </lineage>
</organism>
<feature type="region of interest" description="Disordered" evidence="1">
    <location>
        <begin position="248"/>
        <end position="270"/>
    </location>
</feature>
<evidence type="ECO:0000313" key="3">
    <source>
        <dbReference type="Proteomes" id="UP001408356"/>
    </source>
</evidence>
<protein>
    <submittedName>
        <fullName evidence="2">Uncharacterized protein</fullName>
    </submittedName>
</protein>
<feature type="region of interest" description="Disordered" evidence="1">
    <location>
        <begin position="1"/>
        <end position="47"/>
    </location>
</feature>
<feature type="compositionally biased region" description="Polar residues" evidence="1">
    <location>
        <begin position="456"/>
        <end position="475"/>
    </location>
</feature>
<feature type="region of interest" description="Disordered" evidence="1">
    <location>
        <begin position="374"/>
        <end position="492"/>
    </location>
</feature>
<gene>
    <name evidence="2" type="ORF">SUNI508_02135</name>
</gene>
<feature type="compositionally biased region" description="Basic and acidic residues" evidence="1">
    <location>
        <begin position="403"/>
        <end position="418"/>
    </location>
</feature>
<sequence length="611" mass="67916">MSHANPATHHGNGSRLHPANDAIHPDCDLVDESTHTGPHAEPAARPIPLTCGICPKVTKFSDVSHLLTHIASKGHLSNMFKLDIAKYTNDDARERLEDYQAWFDEYNIRELLQNRSENRVQKSSGSRGRGGTRGGTPAVSLRSEHGSVVNRNGSGRKVVAKGKQRVRDNSKSATHVNPIKCEPDDDFESVSDFTPSSHAHVQRPWNPGHDIQSWPSLPPWNGAYFGHGFQQDLSFGIGQSEERIANHHEDVETSSKYEPSDMEDEDEGDTSLLRSEDTMDTTIPEVDVQAVSEELVLEERERVHFRKYLKGEIAKLDGVGGFDAAPEEQRRKRNQKKDPSVLVHMEASSRAVQTLEHVTDLNFSHVRWRDVYDDPSVNGSEDECNEPKPAKKSRRRSPKKTRGKVDRTRAIKVEEATSRESSVASTTDGYRRGRSARNTRRASTRSSDSRTAPLQELSQSSMPMNRLTRSAQAGMSSMPGGYSTSSDGLPGRVRIGNRVVDVFRDNVDPLPSEGPEEDLQLHQRHDGLHGLALRPGDVNLPLLSPTPLLKRHTSARLFHGKENSRIPYQASSATTNPYLNNPESLDGNSFNPLCVQSQENSSVRGFSSYDI</sequence>
<evidence type="ECO:0000256" key="1">
    <source>
        <dbReference type="SAM" id="MobiDB-lite"/>
    </source>
</evidence>
<keyword evidence="3" id="KW-1185">Reference proteome</keyword>
<comment type="caution">
    <text evidence="2">The sequence shown here is derived from an EMBL/GenBank/DDBJ whole genome shotgun (WGS) entry which is preliminary data.</text>
</comment>
<reference evidence="2 3" key="1">
    <citation type="journal article" date="2024" name="J. Plant Pathol.">
        <title>Sequence and assembly of the genome of Seiridium unicorne, isolate CBS 538.82, causal agent of cypress canker disease.</title>
        <authorList>
            <person name="Scali E."/>
            <person name="Rocca G.D."/>
            <person name="Danti R."/>
            <person name="Garbelotto M."/>
            <person name="Barberini S."/>
            <person name="Baroncelli R."/>
            <person name="Emiliani G."/>
        </authorList>
    </citation>
    <scope>NUCLEOTIDE SEQUENCE [LARGE SCALE GENOMIC DNA]</scope>
    <source>
        <strain evidence="2 3">BM-138-508</strain>
    </source>
</reference>
<name>A0ABR2UL66_9PEZI</name>